<dbReference type="FunFam" id="3.40.50.300:FF:000213">
    <property type="entry name" value="ATP-dependent protease ATPase subunit HslU"/>
    <property type="match status" value="2"/>
</dbReference>
<dbReference type="Pfam" id="PF00004">
    <property type="entry name" value="AAA"/>
    <property type="match status" value="1"/>
</dbReference>
<feature type="binding site" evidence="6">
    <location>
        <position position="286"/>
    </location>
    <ligand>
        <name>ATP</name>
        <dbReference type="ChEBI" id="CHEBI:30616"/>
    </ligand>
</feature>
<gene>
    <name evidence="6" type="primary">hslU</name>
    <name evidence="10" type="ORF">OZSIB_0012</name>
</gene>
<evidence type="ECO:0000259" key="8">
    <source>
        <dbReference type="SMART" id="SM00382"/>
    </source>
</evidence>
<keyword evidence="2 6" id="KW-0963">Cytoplasm</keyword>
<dbReference type="InterPro" id="IPR027417">
    <property type="entry name" value="P-loop_NTPase"/>
</dbReference>
<dbReference type="Proteomes" id="UP000252355">
    <property type="component" value="Unassembled WGS sequence"/>
</dbReference>
<comment type="caution">
    <text evidence="10">The sequence shown here is derived from an EMBL/GenBank/DDBJ whole genome shotgun (WGS) entry which is preliminary data.</text>
</comment>
<feature type="binding site" evidence="6">
    <location>
        <position position="352"/>
    </location>
    <ligand>
        <name>ATP</name>
        <dbReference type="ChEBI" id="CHEBI:30616"/>
    </ligand>
</feature>
<organism evidence="10 11">
    <name type="scientific">Candidatus Ozemobacter sibiricus</name>
    <dbReference type="NCBI Taxonomy" id="2268124"/>
    <lineage>
        <taxon>Bacteria</taxon>
        <taxon>Candidatus Ozemobacteria</taxon>
        <taxon>Candidatus Ozemobacterales</taxon>
        <taxon>Candidatus Ozemobacteraceae</taxon>
        <taxon>Candidatus Ozemobacter</taxon>
    </lineage>
</organism>
<evidence type="ECO:0000259" key="9">
    <source>
        <dbReference type="SMART" id="SM01086"/>
    </source>
</evidence>
<feature type="domain" description="Clp ATPase C-terminal" evidence="9">
    <location>
        <begin position="366"/>
        <end position="457"/>
    </location>
</feature>
<sequence length="474" mass="53188">MTDSPVINLPRGEPTPQETVAELDRYIVGQAKAKRAVAVALRNRYRRRQITGPLRDDVRPKNILMIGPTGVGKTEIARRLAQIAGVPFLKVEATKFTEVGYVGRDVDSMIRDLVEVAIRLLRTRKLEALTPKARQRARERLLDVLLPPSRPRHPLSGFEKDSTATPGLPMDRIETDSESHARSRIAARLDAGDLDDKMVEIDVTETVTPMVEVFTQSGIEEMGFNLQGFQSALGNLFPPRHKRRQVKVAEAREIFFHEEINRLLDQEELQREAVRLAEDSGIVFLDEIDKIAASYVSKTGPDVSREGVQRDLLPLVEGTTVVTKYGMVKTDHILFIAAGAFNVSKPSDLIPELQGRFPVRVELDKLTVDDFKRILTEPQNALVKQYAALLEVDGVALRFHPDAIDRIARFACEANANQENIGARRLHTIMELLLDEISFQAPAERQGEVEITPELVERILAPVLQNQDLARFIL</sequence>
<dbReference type="NCBIfam" id="TIGR00390">
    <property type="entry name" value="hslU"/>
    <property type="match status" value="1"/>
</dbReference>
<dbReference type="GO" id="GO:0036402">
    <property type="term" value="F:proteasome-activating activity"/>
    <property type="evidence" value="ECO:0007669"/>
    <property type="project" value="UniProtKB-UniRule"/>
</dbReference>
<evidence type="ECO:0000313" key="10">
    <source>
        <dbReference type="EMBL" id="RCK79372.1"/>
    </source>
</evidence>
<dbReference type="EMBL" id="QOQW01000013">
    <property type="protein sequence ID" value="RCK79372.1"/>
    <property type="molecule type" value="Genomic_DNA"/>
</dbReference>
<dbReference type="InterPro" id="IPR003959">
    <property type="entry name" value="ATPase_AAA_core"/>
</dbReference>
<dbReference type="SUPFAM" id="SSF52540">
    <property type="entry name" value="P-loop containing nucleoside triphosphate hydrolases"/>
    <property type="match status" value="1"/>
</dbReference>
<keyword evidence="10" id="KW-0645">Protease</keyword>
<evidence type="ECO:0000256" key="4">
    <source>
        <dbReference type="ARBA" id="ARBA00022840"/>
    </source>
</evidence>
<feature type="domain" description="AAA+ ATPase" evidence="8">
    <location>
        <begin position="59"/>
        <end position="367"/>
    </location>
</feature>
<dbReference type="HAMAP" id="MF_00249">
    <property type="entry name" value="HslU"/>
    <property type="match status" value="1"/>
</dbReference>
<evidence type="ECO:0000256" key="2">
    <source>
        <dbReference type="ARBA" id="ARBA00022490"/>
    </source>
</evidence>
<evidence type="ECO:0000256" key="1">
    <source>
        <dbReference type="ARBA" id="ARBA00009771"/>
    </source>
</evidence>
<dbReference type="InterPro" id="IPR019489">
    <property type="entry name" value="Clp_ATPase_C"/>
</dbReference>
<feature type="binding site" evidence="6">
    <location>
        <begin position="70"/>
        <end position="75"/>
    </location>
    <ligand>
        <name>ATP</name>
        <dbReference type="ChEBI" id="CHEBI:30616"/>
    </ligand>
</feature>
<comment type="similarity">
    <text evidence="1 6">Belongs to the ClpX chaperone family. HslU subfamily.</text>
</comment>
<dbReference type="Gene3D" id="1.10.8.60">
    <property type="match status" value="1"/>
</dbReference>
<evidence type="ECO:0000256" key="7">
    <source>
        <dbReference type="SAM" id="MobiDB-lite"/>
    </source>
</evidence>
<name>A0A367ZPR3_9BACT</name>
<feature type="region of interest" description="Disordered" evidence="7">
    <location>
        <begin position="152"/>
        <end position="179"/>
    </location>
</feature>
<evidence type="ECO:0000313" key="11">
    <source>
        <dbReference type="Proteomes" id="UP000252355"/>
    </source>
</evidence>
<dbReference type="AlphaFoldDB" id="A0A367ZPR3"/>
<dbReference type="GO" id="GO:0005524">
    <property type="term" value="F:ATP binding"/>
    <property type="evidence" value="ECO:0007669"/>
    <property type="project" value="UniProtKB-UniRule"/>
</dbReference>
<dbReference type="InterPro" id="IPR050052">
    <property type="entry name" value="ATP-dep_Clp_protease_ClpX"/>
</dbReference>
<dbReference type="PANTHER" id="PTHR48102:SF3">
    <property type="entry name" value="ATP-DEPENDENT PROTEASE ATPASE SUBUNIT HSLU"/>
    <property type="match status" value="1"/>
</dbReference>
<dbReference type="InterPro" id="IPR004491">
    <property type="entry name" value="HslU"/>
</dbReference>
<dbReference type="GO" id="GO:0043335">
    <property type="term" value="P:protein unfolding"/>
    <property type="evidence" value="ECO:0007669"/>
    <property type="project" value="UniProtKB-UniRule"/>
</dbReference>
<keyword evidence="3 6" id="KW-0547">Nucleotide-binding</keyword>
<keyword evidence="10" id="KW-0378">Hydrolase</keyword>
<evidence type="ECO:0000256" key="3">
    <source>
        <dbReference type="ARBA" id="ARBA00022741"/>
    </source>
</evidence>
<dbReference type="PANTHER" id="PTHR48102">
    <property type="entry name" value="ATP-DEPENDENT CLP PROTEASE ATP-BINDING SUBUNIT CLPX-LIKE, MITOCHONDRIAL-RELATED"/>
    <property type="match status" value="1"/>
</dbReference>
<dbReference type="Pfam" id="PF07724">
    <property type="entry name" value="AAA_2"/>
    <property type="match status" value="1"/>
</dbReference>
<protein>
    <recommendedName>
        <fullName evidence="6">ATP-dependent protease ATPase subunit HslU</fullName>
    </recommendedName>
    <alternativeName>
        <fullName evidence="6">Unfoldase HslU</fullName>
    </alternativeName>
</protein>
<dbReference type="GO" id="GO:0016887">
    <property type="term" value="F:ATP hydrolysis activity"/>
    <property type="evidence" value="ECO:0007669"/>
    <property type="project" value="InterPro"/>
</dbReference>
<dbReference type="SMART" id="SM01086">
    <property type="entry name" value="ClpB_D2-small"/>
    <property type="match status" value="1"/>
</dbReference>
<feature type="binding site" evidence="6">
    <location>
        <position position="424"/>
    </location>
    <ligand>
        <name>ATP</name>
        <dbReference type="ChEBI" id="CHEBI:30616"/>
    </ligand>
</feature>
<keyword evidence="5 6" id="KW-0143">Chaperone</keyword>
<comment type="function">
    <text evidence="6">ATPase subunit of a proteasome-like degradation complex; this subunit has chaperone activity. The binding of ATP and its subsequent hydrolysis by HslU are essential for unfolding of protein substrates subsequently hydrolyzed by HslV. HslU recognizes the N-terminal part of its protein substrates and unfolds these before they are guided to HslV for hydrolysis.</text>
</comment>
<keyword evidence="4 6" id="KW-0067">ATP-binding</keyword>
<evidence type="ECO:0000256" key="6">
    <source>
        <dbReference type="HAMAP-Rule" id="MF_00249"/>
    </source>
</evidence>
<comment type="subcellular location">
    <subcellularLocation>
        <location evidence="6">Cytoplasm</location>
    </subcellularLocation>
</comment>
<dbReference type="NCBIfam" id="NF003544">
    <property type="entry name" value="PRK05201.1"/>
    <property type="match status" value="1"/>
</dbReference>
<dbReference type="InterPro" id="IPR003593">
    <property type="entry name" value="AAA+_ATPase"/>
</dbReference>
<dbReference type="SMART" id="SM00382">
    <property type="entry name" value="AAA"/>
    <property type="match status" value="1"/>
</dbReference>
<comment type="subunit">
    <text evidence="6">A double ring-shaped homohexamer of HslV is capped on each side by a ring-shaped HslU homohexamer. The assembly of the HslU/HslV complex is dependent on binding of ATP.</text>
</comment>
<feature type="binding site" evidence="6">
    <location>
        <position position="28"/>
    </location>
    <ligand>
        <name>ATP</name>
        <dbReference type="ChEBI" id="CHEBI:30616"/>
    </ligand>
</feature>
<dbReference type="GO" id="GO:0009376">
    <property type="term" value="C:HslUV protease complex"/>
    <property type="evidence" value="ECO:0007669"/>
    <property type="project" value="UniProtKB-UniRule"/>
</dbReference>
<evidence type="ECO:0000256" key="5">
    <source>
        <dbReference type="ARBA" id="ARBA00023186"/>
    </source>
</evidence>
<reference evidence="10 11" key="1">
    <citation type="submission" date="2018-05" db="EMBL/GenBank/DDBJ databases">
        <title>A metagenomic window into the 2 km-deep terrestrial subsurface aquifer revealed taxonomically and functionally diverse microbial community comprising novel uncultured bacterial lineages.</title>
        <authorList>
            <person name="Kadnikov V.V."/>
            <person name="Mardanov A.V."/>
            <person name="Beletsky A.V."/>
            <person name="Banks D."/>
            <person name="Pimenov N.V."/>
            <person name="Frank Y.A."/>
            <person name="Karnachuk O.V."/>
            <person name="Ravin N.V."/>
        </authorList>
    </citation>
    <scope>NUCLEOTIDE SEQUENCE [LARGE SCALE GENOMIC DNA]</scope>
    <source>
        <strain evidence="10">BY5</strain>
    </source>
</reference>
<proteinExistence type="inferred from homology"/>
<dbReference type="Gene3D" id="3.40.50.300">
    <property type="entry name" value="P-loop containing nucleotide triphosphate hydrolases"/>
    <property type="match status" value="2"/>
</dbReference>
<accession>A0A367ZPR3</accession>
<dbReference type="GO" id="GO:0008233">
    <property type="term" value="F:peptidase activity"/>
    <property type="evidence" value="ECO:0007669"/>
    <property type="project" value="UniProtKB-KW"/>
</dbReference>